<organism evidence="1 2">
    <name type="scientific">Amborella trichopoda</name>
    <dbReference type="NCBI Taxonomy" id="13333"/>
    <lineage>
        <taxon>Eukaryota</taxon>
        <taxon>Viridiplantae</taxon>
        <taxon>Streptophyta</taxon>
        <taxon>Embryophyta</taxon>
        <taxon>Tracheophyta</taxon>
        <taxon>Spermatophyta</taxon>
        <taxon>Magnoliopsida</taxon>
        <taxon>Amborellales</taxon>
        <taxon>Amborellaceae</taxon>
        <taxon>Amborella</taxon>
    </lineage>
</organism>
<dbReference type="Proteomes" id="UP000017836">
    <property type="component" value="Unassembled WGS sequence"/>
</dbReference>
<name>W1NDS6_AMBTC</name>
<dbReference type="EMBL" id="KI397628">
    <property type="protein sequence ID" value="ERM93516.1"/>
    <property type="molecule type" value="Genomic_DNA"/>
</dbReference>
<keyword evidence="2" id="KW-1185">Reference proteome</keyword>
<dbReference type="HOGENOM" id="CLU_2029783_0_0_1"/>
<dbReference type="Gramene" id="ERM93516">
    <property type="protein sequence ID" value="ERM93516"/>
    <property type="gene ID" value="AMTR_s00004p00048710"/>
</dbReference>
<protein>
    <submittedName>
        <fullName evidence="1">Uncharacterized protein</fullName>
    </submittedName>
</protein>
<accession>W1NDS6</accession>
<sequence>MTVPSSGLSPAQRMVLNRLSARMASPPSTWPEMSTVVRRRGSARWPRRTTWAWSWWPSRPARARAQALRASEQETASGVESLVLKRKTAWRGLGLRARAWRVALMEGRLMGILEIWGTRLVR</sequence>
<dbReference type="AlphaFoldDB" id="W1NDS6"/>
<reference evidence="2" key="1">
    <citation type="journal article" date="2013" name="Science">
        <title>The Amborella genome and the evolution of flowering plants.</title>
        <authorList>
            <consortium name="Amborella Genome Project"/>
        </authorList>
    </citation>
    <scope>NUCLEOTIDE SEQUENCE [LARGE SCALE GENOMIC DNA]</scope>
</reference>
<proteinExistence type="predicted"/>
<gene>
    <name evidence="1" type="ORF">AMTR_s00004p00048710</name>
</gene>
<evidence type="ECO:0000313" key="1">
    <source>
        <dbReference type="EMBL" id="ERM93516.1"/>
    </source>
</evidence>
<evidence type="ECO:0000313" key="2">
    <source>
        <dbReference type="Proteomes" id="UP000017836"/>
    </source>
</evidence>